<dbReference type="PANTHER" id="PTHR11741">
    <property type="entry name" value="ELONGATION FACTOR TS"/>
    <property type="match status" value="1"/>
</dbReference>
<feature type="domain" description="Translation elongation factor EFTs/EF1B dimerisation" evidence="6">
    <location>
        <begin position="72"/>
        <end position="294"/>
    </location>
</feature>
<comment type="subcellular location">
    <subcellularLocation>
        <location evidence="5">Cytoplasm</location>
    </subcellularLocation>
</comment>
<dbReference type="RefSeq" id="WP_241899505.1">
    <property type="nucleotide sequence ID" value="NZ_JAQXKX010000034.1"/>
</dbReference>
<evidence type="ECO:0000256" key="3">
    <source>
        <dbReference type="ARBA" id="ARBA00022768"/>
    </source>
</evidence>
<dbReference type="CDD" id="cd14275">
    <property type="entry name" value="UBA_EF-Ts"/>
    <property type="match status" value="1"/>
</dbReference>
<dbReference type="PANTHER" id="PTHR11741:SF0">
    <property type="entry name" value="ELONGATION FACTOR TS, MITOCHONDRIAL"/>
    <property type="match status" value="1"/>
</dbReference>
<comment type="caution">
    <text evidence="5">Lacks conserved residue(s) required for the propagation of feature annotation.</text>
</comment>
<comment type="function">
    <text evidence="5">Associates with the EF-Tu.GDP complex and induces the exchange of GDP to GTP. It remains bound to the aminoacyl-tRNA.EF-Tu.GTP complex up to the GTP hydrolysis stage on the ribosome.</text>
</comment>
<dbReference type="SUPFAM" id="SSF46934">
    <property type="entry name" value="UBA-like"/>
    <property type="match status" value="1"/>
</dbReference>
<keyword evidence="4 5" id="KW-0648">Protein biosynthesis</keyword>
<dbReference type="FunFam" id="1.10.8.10:FF:000001">
    <property type="entry name" value="Elongation factor Ts"/>
    <property type="match status" value="1"/>
</dbReference>
<dbReference type="NCBIfam" id="TIGR00116">
    <property type="entry name" value="tsf"/>
    <property type="match status" value="1"/>
</dbReference>
<dbReference type="Gene3D" id="1.10.8.10">
    <property type="entry name" value="DNA helicase RuvA subunit, C-terminal domain"/>
    <property type="match status" value="1"/>
</dbReference>
<dbReference type="InterPro" id="IPR009060">
    <property type="entry name" value="UBA-like_sf"/>
</dbReference>
<evidence type="ECO:0000256" key="4">
    <source>
        <dbReference type="ARBA" id="ARBA00022917"/>
    </source>
</evidence>
<name>A0A2M9A7R9_9BACT</name>
<dbReference type="AlphaFoldDB" id="A0A2M9A7R9"/>
<evidence type="ECO:0000313" key="7">
    <source>
        <dbReference type="EMBL" id="PJJ41759.1"/>
    </source>
</evidence>
<dbReference type="GO" id="GO:0005737">
    <property type="term" value="C:cytoplasm"/>
    <property type="evidence" value="ECO:0007669"/>
    <property type="project" value="UniProtKB-SubCell"/>
</dbReference>
<keyword evidence="3 5" id="KW-0251">Elongation factor</keyword>
<dbReference type="InterPro" id="IPR001816">
    <property type="entry name" value="Transl_elong_EFTs/EF1B"/>
</dbReference>
<sequence>MAIQITAAMVNELRQKTGVGMMQCKKVLIEAEGDQDKAVELLRKQGAAVAAKRADKAAKEGRIYLVETADKAAAFELSCETEPVSNNADFVALANMAVKAVETQAIASVEDLKNAVVDGKKVNDVLQDVLVKIQENIDFRKFQELKKAPNSVFGVYSHMNGKIGVITELSYEGSADEAALKAAAKDIAMQAAAFAPVALNDAAVPAETIEKEKEIAKAQIEASGKQTKPEFVQRQIDGRVAKVLKEIVLEDQEFFMSEKNPKKLSVKDYLQEVVAKQLGLSSLKVVNFVRFERGN</sequence>
<keyword evidence="8" id="KW-1185">Reference proteome</keyword>
<reference evidence="7 8" key="1">
    <citation type="submission" date="2017-11" db="EMBL/GenBank/DDBJ databases">
        <title>Animal gut microbial communities from fecal samples from Wisconsin, USA.</title>
        <authorList>
            <person name="Neumann A."/>
        </authorList>
    </citation>
    <scope>NUCLEOTIDE SEQUENCE [LARGE SCALE GENOMIC DNA]</scope>
    <source>
        <strain evidence="7 8">UWS3</strain>
    </source>
</reference>
<dbReference type="Gene3D" id="3.30.479.20">
    <property type="entry name" value="Elongation factor Ts, dimerisation domain"/>
    <property type="match status" value="2"/>
</dbReference>
<dbReference type="Pfam" id="PF00889">
    <property type="entry name" value="EF_TS"/>
    <property type="match status" value="1"/>
</dbReference>
<evidence type="ECO:0000313" key="8">
    <source>
        <dbReference type="Proteomes" id="UP000231134"/>
    </source>
</evidence>
<dbReference type="InterPro" id="IPR014039">
    <property type="entry name" value="Transl_elong_EFTs/EF1B_dimer"/>
</dbReference>
<dbReference type="SUPFAM" id="SSF54713">
    <property type="entry name" value="Elongation factor Ts (EF-Ts), dimerisation domain"/>
    <property type="match status" value="2"/>
</dbReference>
<comment type="similarity">
    <text evidence="1 5">Belongs to the EF-Ts family.</text>
</comment>
<evidence type="ECO:0000256" key="5">
    <source>
        <dbReference type="HAMAP-Rule" id="MF_00050"/>
    </source>
</evidence>
<evidence type="ECO:0000259" key="6">
    <source>
        <dbReference type="Pfam" id="PF00889"/>
    </source>
</evidence>
<accession>A0A2M9A7R9</accession>
<evidence type="ECO:0000256" key="2">
    <source>
        <dbReference type="ARBA" id="ARBA00016956"/>
    </source>
</evidence>
<dbReference type="Gene3D" id="1.10.286.20">
    <property type="match status" value="1"/>
</dbReference>
<proteinExistence type="inferred from homology"/>
<dbReference type="GO" id="GO:0003746">
    <property type="term" value="F:translation elongation factor activity"/>
    <property type="evidence" value="ECO:0007669"/>
    <property type="project" value="UniProtKB-UniRule"/>
</dbReference>
<evidence type="ECO:0000256" key="1">
    <source>
        <dbReference type="ARBA" id="ARBA00005532"/>
    </source>
</evidence>
<dbReference type="Proteomes" id="UP000231134">
    <property type="component" value="Unassembled WGS sequence"/>
</dbReference>
<organism evidence="7 8">
    <name type="scientific">Hallerella succinigenes</name>
    <dbReference type="NCBI Taxonomy" id="1896222"/>
    <lineage>
        <taxon>Bacteria</taxon>
        <taxon>Pseudomonadati</taxon>
        <taxon>Fibrobacterota</taxon>
        <taxon>Fibrobacteria</taxon>
        <taxon>Fibrobacterales</taxon>
        <taxon>Fibrobacteraceae</taxon>
        <taxon>Hallerella</taxon>
    </lineage>
</organism>
<keyword evidence="5" id="KW-0963">Cytoplasm</keyword>
<dbReference type="InterPro" id="IPR036402">
    <property type="entry name" value="EF-Ts_dimer_sf"/>
</dbReference>
<gene>
    <name evidence="5" type="primary">tsf</name>
    <name evidence="7" type="ORF">BGX16_1753</name>
</gene>
<dbReference type="HAMAP" id="MF_00050">
    <property type="entry name" value="EF_Ts"/>
    <property type="match status" value="1"/>
</dbReference>
<comment type="caution">
    <text evidence="7">The sequence shown here is derived from an EMBL/GenBank/DDBJ whole genome shotgun (WGS) entry which is preliminary data.</text>
</comment>
<protein>
    <recommendedName>
        <fullName evidence="2 5">Elongation factor Ts</fullName>
        <shortName evidence="5">EF-Ts</shortName>
    </recommendedName>
</protein>
<dbReference type="EMBL" id="PGEX01000001">
    <property type="protein sequence ID" value="PJJ41759.1"/>
    <property type="molecule type" value="Genomic_DNA"/>
</dbReference>